<evidence type="ECO:0000313" key="2">
    <source>
        <dbReference type="Proteomes" id="UP000216052"/>
    </source>
</evidence>
<dbReference type="RefSeq" id="WP_169716942.1">
    <property type="nucleotide sequence ID" value="NZ_CP155571.1"/>
</dbReference>
<sequence>MREFCPFNKEDQKCRIDCKLYVYTNDAETEGTCAFTSVACSLADIAKKFWNAV</sequence>
<reference evidence="1" key="1">
    <citation type="submission" date="2024-05" db="EMBL/GenBank/DDBJ databases">
        <title>Isolation and characterization of Sporomusa carbonis sp. nov., a carboxydotrophic hydrogenogen in the genus of Sporomusa isolated from a charcoal burning pile.</title>
        <authorList>
            <person name="Boeer T."/>
            <person name="Rosenbaum F."/>
            <person name="Eysell L."/>
            <person name="Mueller V."/>
            <person name="Daniel R."/>
            <person name="Poehlein A."/>
        </authorList>
    </citation>
    <scope>NUCLEOTIDE SEQUENCE [LARGE SCALE GENOMIC DNA]</scope>
    <source>
        <strain evidence="1">DSM 3132</strain>
    </source>
</reference>
<protein>
    <submittedName>
        <fullName evidence="1">Uncharacterized protein</fullName>
    </submittedName>
</protein>
<accession>A0ABZ3IYK6</accession>
<name>A0ABZ3IYK6_SPOA4</name>
<organism evidence="1 2">
    <name type="scientific">Sporomusa acidovorans (strain ATCC 49682 / DSM 3132 / Mol)</name>
    <dbReference type="NCBI Taxonomy" id="1123286"/>
    <lineage>
        <taxon>Bacteria</taxon>
        <taxon>Bacillati</taxon>
        <taxon>Bacillota</taxon>
        <taxon>Negativicutes</taxon>
        <taxon>Selenomonadales</taxon>
        <taxon>Sporomusaceae</taxon>
        <taxon>Sporomusa</taxon>
    </lineage>
</organism>
<dbReference type="Proteomes" id="UP000216052">
    <property type="component" value="Chromosome"/>
</dbReference>
<evidence type="ECO:0000313" key="1">
    <source>
        <dbReference type="EMBL" id="XFO70983.1"/>
    </source>
</evidence>
<keyword evidence="2" id="KW-1185">Reference proteome</keyword>
<dbReference type="EMBL" id="CP155571">
    <property type="protein sequence ID" value="XFO70983.1"/>
    <property type="molecule type" value="Genomic_DNA"/>
</dbReference>
<proteinExistence type="predicted"/>
<gene>
    <name evidence="1" type="ORF">SPACI_009830</name>
</gene>